<gene>
    <name evidence="3" type="ORF">COT25_04315</name>
</gene>
<feature type="domain" description="DUF5671" evidence="2">
    <location>
        <begin position="98"/>
        <end position="174"/>
    </location>
</feature>
<comment type="caution">
    <text evidence="3">The sequence shown here is derived from an EMBL/GenBank/DDBJ whole genome shotgun (WGS) entry which is preliminary data.</text>
</comment>
<dbReference type="InterPro" id="IPR043728">
    <property type="entry name" value="DUF5671"/>
</dbReference>
<feature type="transmembrane region" description="Helical" evidence="1">
    <location>
        <begin position="244"/>
        <end position="261"/>
    </location>
</feature>
<dbReference type="AlphaFoldDB" id="A0A2H0YRU4"/>
<evidence type="ECO:0000256" key="1">
    <source>
        <dbReference type="SAM" id="Phobius"/>
    </source>
</evidence>
<protein>
    <recommendedName>
        <fullName evidence="2">DUF5671 domain-containing protein</fullName>
    </recommendedName>
</protein>
<keyword evidence="1" id="KW-1133">Transmembrane helix</keyword>
<organism evidence="3 4">
    <name type="scientific">Candidatus Kerfeldbacteria bacterium CG08_land_8_20_14_0_20_42_7</name>
    <dbReference type="NCBI Taxonomy" id="2014245"/>
    <lineage>
        <taxon>Bacteria</taxon>
        <taxon>Candidatus Kerfeldiibacteriota</taxon>
    </lineage>
</organism>
<keyword evidence="1" id="KW-0472">Membrane</keyword>
<accession>A0A2H0YRU4</accession>
<feature type="transmembrane region" description="Helical" evidence="1">
    <location>
        <begin position="104"/>
        <end position="124"/>
    </location>
</feature>
<reference evidence="4" key="1">
    <citation type="submission" date="2017-09" db="EMBL/GenBank/DDBJ databases">
        <title>Depth-based differentiation of microbial function through sediment-hosted aquifers and enrichment of novel symbionts in the deep terrestrial subsurface.</title>
        <authorList>
            <person name="Probst A.J."/>
            <person name="Ladd B."/>
            <person name="Jarett J.K."/>
            <person name="Geller-Mcgrath D.E."/>
            <person name="Sieber C.M.K."/>
            <person name="Emerson J.B."/>
            <person name="Anantharaman K."/>
            <person name="Thomas B.C."/>
            <person name="Malmstrom R."/>
            <person name="Stieglmeier M."/>
            <person name="Klingl A."/>
            <person name="Woyke T."/>
            <person name="Ryan C.M."/>
            <person name="Banfield J.F."/>
        </authorList>
    </citation>
    <scope>NUCLEOTIDE SEQUENCE [LARGE SCALE GENOMIC DNA]</scope>
</reference>
<evidence type="ECO:0000313" key="4">
    <source>
        <dbReference type="Proteomes" id="UP000228711"/>
    </source>
</evidence>
<keyword evidence="1" id="KW-0812">Transmembrane</keyword>
<feature type="transmembrane region" description="Helical" evidence="1">
    <location>
        <begin position="144"/>
        <end position="165"/>
    </location>
</feature>
<dbReference type="Proteomes" id="UP000228711">
    <property type="component" value="Unassembled WGS sequence"/>
</dbReference>
<sequence>MRTSFVYHIYFTIVTLITLTMMVASFGYILFIGLDPAVFVRSADERGYNVPPALFFSKTDPITTISCTDSCPLRDSDKLMVSEWEQNYAQWKEQSRVTYDARSLVNAISFFIVSTPLFFLHYRILRREYLASRDNENATGIFSVYFYIASLGTLVVSIVFAAMFINTVLRTWVITDANVQDKGYSSPIMVSTETQDADSLISCAAQCGFTDEQVALAQEWKLDYQRSIARTTQTSWKVEFSRNIAGIVVTLPVFLYHWVFVRRESKKSKEKKSEDNN</sequence>
<evidence type="ECO:0000259" key="2">
    <source>
        <dbReference type="Pfam" id="PF18920"/>
    </source>
</evidence>
<dbReference type="Pfam" id="PF18920">
    <property type="entry name" value="DUF5671"/>
    <property type="match status" value="1"/>
</dbReference>
<dbReference type="EMBL" id="PEXV01000139">
    <property type="protein sequence ID" value="PIS41221.1"/>
    <property type="molecule type" value="Genomic_DNA"/>
</dbReference>
<proteinExistence type="predicted"/>
<name>A0A2H0YRU4_9BACT</name>
<evidence type="ECO:0000313" key="3">
    <source>
        <dbReference type="EMBL" id="PIS41221.1"/>
    </source>
</evidence>
<feature type="transmembrane region" description="Helical" evidence="1">
    <location>
        <begin position="7"/>
        <end position="31"/>
    </location>
</feature>